<sequence length="2167" mass="232527">MVVKAGVDPCIFNRKHPIRVASCLNNDGCSGAAYDPTMRVCSLAYNDEQYCDKSPIFLHYNATNITWIHCLNCYGIGAPNVIADSLSQSTTISPSITTSRQHTAIISNNVGEQSGNDTQTETTSQFQRNCAIKFQARPLSERPSQLHAKFELELPTDSVELCATRCYQDGCTGAKFDPKTMSCALSYTDKNFCTNSDVILRYEATEPTWIHCVNCYTVLPHLTEETSVHPSDITTESTPPSSKFHEANEEFQEFLKKGCIVRFQFVKLEERPPQLISNFEPSFTTETAETCAFQCYRNGCTGAKFVPETNGCSLSYDSEPYCSKSMLVTLSHVEQPIFMHCLSCVPRNASVDEHGDGFLSSNMDALPGQEEKESNILSTPQSETKQGEREKNPLLQKELSSPAIETSGEEPLGNLSTVPASMDETTTLHEAQMPSESVTASTAAITNEELTKESPRLQFTTEQFTTTENSSTVPVMEESGEIPESEEKTLLPGSGEEPVESNILPKIEANLDETTTLGETQLPVESVATSSPVITNEDLTTVSLVSEPTTEQLTTKEESSTMPVKEESEEIPSSKGETILPAVEASGEEPEDSNILPKVQANMDETTAFGKTQLPAESVAASSPVITNEDLTTVSLVPEPTTEQLTTTEESSTTPVKEESEEISSHEGQTNFPAVEASGEEPVDSNILPKVQANMDETTAFGETQLPAESVATSSSVITNEDLTTISLVSEPTTEQLTTKEESFTIPVSEESEEIPSPEGETNLPAVKANGEEPVDSNILPKVQANMDKTTAFGETQLPAESVATSSSVVTNENLTTISLVSEPTTEQLATTEESSTTPVKEESEGIPSHKGQTNLPAVEASGEEPVDSNILPKVQANMDETTAFGETQLPAESVATSSSVVTNENLTTISLVSEPTIEQLTTTEESSTTPVKEESGKIPSHEGQTNLPAVEASGEEPVDSNILPKVEANMDETTTFGQTQLLVKSVATSSPVITNEDLTTISLVPKPTTEQLTTKEESSTMPVKEESEEIPSSEGETILPAVEASGEEPVDSNILPKVQANMDEATTFGQTQLLVKSVATGSPVITNEDLTTTSSHRESTIEHFTAMEESSAIPMNEENGEIPLPEEKSFLPDAEASGEEPVHRNVLPKVEANIDEAATFGEAEAPLESVTTGFPTTPNKKIATASSPVESILDHFTPTERPSMLSVKEDSRVISEVKTPSITSHAEERTGEEPVSEAKATTEETTTLGENQMPLESVTAGFPRSPNKELTTVSSLAETTLEHFTSTKEPSVVPGKNDRGDLPEPEETTPLATPHVVKTSGEEPVGSNILLEVQASKDEPTTLAEEQAELESTTTSSPSVNNEDLTKLSLRPESTTEQLTRTAGLSAISLKKDSGEISGQEQKSPLSVTPLEAEASGNEHVDINSLPKVEPNVDETTTVTQVPSESITADSPVIADEELATVPTRPESKSEQLRTTEESPTLAVKEESKKILLPEENTLSSATSLTLEASGEVTADGNNLPKVEAKMGETTVVEATGVMPASTTRAFSLDSHTEAAASPSSSFSSSAEEQLRTAWESSAPSATRKTTETSGTIQELNEETPSLITVSAVQGSEGEPVDINNVPKVEGHKEETTVVAKTQMPSKSTAGVLFFSINHEDVASTSSSFTDSTTEQFSTTLELSLVGVKEANGENHHLEENVTFWTTLPTMERSGQDHIQRDKSPELKTSIEEATTESLLPDSSEQVTRTPSASRDDGLKTSSLASFVFETEEFKTTLETSTLLRTKAFEGIADFEEKGVRPTTTLMEGETVEEPTKINNVETSLDETNNTVQPGNQGSASFPPNLVFEFTTPVEKTLVPTLPAFIASSSNGTSLLFDHGTMSSTESHLDVVLDVSQTSAEVTDGNTDGNFDDMTESIFNASFIDHGHGASLPINVGFVPGSDPDSLTPDSGEEDQEISKTDATKTFDYENTITTETLQPTQSTDHAKTDDNVTTTTEPPIQLVRDFIDALAAGSLNTVLGELKKYLRKPVELKQGVTAGVTKAMEQVDITNLGSFSKDDSNTIIPVNEGTTSECGGRLEFQTLPIGSLPHLNVTNDVAARTPADCAKKCFETKGCSMAGYITNPVDTSNGVCLLTSDANVCGNNADYIPQFAALNPFLISCIRCSGSQL</sequence>
<organism evidence="3 4">
    <name type="scientific">Angiostrongylus cantonensis</name>
    <name type="common">Rat lungworm</name>
    <dbReference type="NCBI Taxonomy" id="6313"/>
    <lineage>
        <taxon>Eukaryota</taxon>
        <taxon>Metazoa</taxon>
        <taxon>Ecdysozoa</taxon>
        <taxon>Nematoda</taxon>
        <taxon>Chromadorea</taxon>
        <taxon>Rhabditida</taxon>
        <taxon>Rhabditina</taxon>
        <taxon>Rhabditomorpha</taxon>
        <taxon>Strongyloidea</taxon>
        <taxon>Metastrongylidae</taxon>
        <taxon>Angiostrongylus</taxon>
    </lineage>
</organism>
<dbReference type="InterPro" id="IPR003609">
    <property type="entry name" value="Pan_app"/>
</dbReference>
<evidence type="ECO:0000259" key="2">
    <source>
        <dbReference type="PROSITE" id="PS50948"/>
    </source>
</evidence>
<feature type="domain" description="Apple" evidence="2">
    <location>
        <begin position="2072"/>
        <end position="2150"/>
    </location>
</feature>
<feature type="compositionally biased region" description="Polar residues" evidence="1">
    <location>
        <begin position="1170"/>
        <end position="1190"/>
    </location>
</feature>
<feature type="compositionally biased region" description="Low complexity" evidence="1">
    <location>
        <begin position="1556"/>
        <end position="1568"/>
    </location>
</feature>
<feature type="region of interest" description="Disordered" evidence="1">
    <location>
        <begin position="733"/>
        <end position="778"/>
    </location>
</feature>
<evidence type="ECO:0000256" key="1">
    <source>
        <dbReference type="SAM" id="MobiDB-lite"/>
    </source>
</evidence>
<feature type="region of interest" description="Disordered" evidence="1">
    <location>
        <begin position="630"/>
        <end position="715"/>
    </location>
</feature>
<feature type="compositionally biased region" description="Polar residues" evidence="1">
    <location>
        <begin position="1398"/>
        <end position="1408"/>
    </location>
</feature>
<feature type="region of interest" description="Disordered" evidence="1">
    <location>
        <begin position="1551"/>
        <end position="1602"/>
    </location>
</feature>
<keyword evidence="3" id="KW-1185">Reference proteome</keyword>
<feature type="region of interest" description="Disordered" evidence="1">
    <location>
        <begin position="533"/>
        <end position="594"/>
    </location>
</feature>
<dbReference type="Proteomes" id="UP000035642">
    <property type="component" value="Unassembled WGS sequence"/>
</dbReference>
<feature type="region of interest" description="Disordered" evidence="1">
    <location>
        <begin position="355"/>
        <end position="417"/>
    </location>
</feature>
<feature type="compositionally biased region" description="Basic and acidic residues" evidence="1">
    <location>
        <begin position="1467"/>
        <end position="1478"/>
    </location>
</feature>
<accession>A0A158PB05</accession>
<feature type="compositionally biased region" description="Polar residues" evidence="1">
    <location>
        <begin position="375"/>
        <end position="384"/>
    </location>
</feature>
<feature type="region of interest" description="Disordered" evidence="1">
    <location>
        <begin position="1107"/>
        <end position="1126"/>
    </location>
</feature>
<feature type="region of interest" description="Disordered" evidence="1">
    <location>
        <begin position="1731"/>
        <end position="1756"/>
    </location>
</feature>
<feature type="compositionally biased region" description="Polar residues" evidence="1">
    <location>
        <begin position="1576"/>
        <end position="1602"/>
    </location>
</feature>
<protein>
    <submittedName>
        <fullName evidence="4">Apple domain-containing protein</fullName>
    </submittedName>
</protein>
<name>A0A158PB05_ANGCA</name>
<proteinExistence type="predicted"/>
<dbReference type="WBParaSite" id="ACAC_0001020801-mRNA-1">
    <property type="protein sequence ID" value="ACAC_0001020801-mRNA-1"/>
    <property type="gene ID" value="ACAC_0001020801"/>
</dbReference>
<dbReference type="PROSITE" id="PS50948">
    <property type="entry name" value="PAN"/>
    <property type="match status" value="1"/>
</dbReference>
<feature type="compositionally biased region" description="Polar residues" evidence="1">
    <location>
        <begin position="1351"/>
        <end position="1364"/>
    </location>
</feature>
<reference evidence="3" key="1">
    <citation type="submission" date="2012-09" db="EMBL/GenBank/DDBJ databases">
        <authorList>
            <person name="Martin A.A."/>
        </authorList>
    </citation>
    <scope>NUCLEOTIDE SEQUENCE</scope>
</reference>
<reference evidence="4" key="2">
    <citation type="submission" date="2016-04" db="UniProtKB">
        <authorList>
            <consortium name="WormBaseParasite"/>
        </authorList>
    </citation>
    <scope>IDENTIFICATION</scope>
</reference>
<feature type="compositionally biased region" description="Basic and acidic residues" evidence="1">
    <location>
        <begin position="932"/>
        <end position="941"/>
    </location>
</feature>
<feature type="region of interest" description="Disordered" evidence="1">
    <location>
        <begin position="1005"/>
        <end position="1036"/>
    </location>
</feature>
<feature type="region of interest" description="Disordered" evidence="1">
    <location>
        <begin position="1282"/>
        <end position="1484"/>
    </location>
</feature>
<feature type="region of interest" description="Disordered" evidence="1">
    <location>
        <begin position="817"/>
        <end position="867"/>
    </location>
</feature>
<feature type="compositionally biased region" description="Polar residues" evidence="1">
    <location>
        <begin position="1731"/>
        <end position="1750"/>
    </location>
</feature>
<feature type="compositionally biased region" description="Polar residues" evidence="1">
    <location>
        <begin position="533"/>
        <end position="553"/>
    </location>
</feature>
<feature type="compositionally biased region" description="Polar residues" evidence="1">
    <location>
        <begin position="1373"/>
        <end position="1384"/>
    </location>
</feature>
<feature type="compositionally biased region" description="Polar residues" evidence="1">
    <location>
        <begin position="1435"/>
        <end position="1450"/>
    </location>
</feature>
<feature type="region of interest" description="Disordered" evidence="1">
    <location>
        <begin position="1937"/>
        <end position="1962"/>
    </location>
</feature>
<evidence type="ECO:0000313" key="4">
    <source>
        <dbReference type="WBParaSite" id="ACAC_0001020801-mRNA-1"/>
    </source>
</evidence>
<feature type="compositionally biased region" description="Low complexity" evidence="1">
    <location>
        <begin position="917"/>
        <end position="931"/>
    </location>
</feature>
<feature type="region of interest" description="Disordered" evidence="1">
    <location>
        <begin position="1975"/>
        <end position="1994"/>
    </location>
</feature>
<evidence type="ECO:0000313" key="3">
    <source>
        <dbReference type="Proteomes" id="UP000035642"/>
    </source>
</evidence>
<feature type="region of interest" description="Disordered" evidence="1">
    <location>
        <begin position="463"/>
        <end position="501"/>
    </location>
</feature>
<feature type="region of interest" description="Disordered" evidence="1">
    <location>
        <begin position="913"/>
        <end position="960"/>
    </location>
</feature>
<feature type="region of interest" description="Disordered" evidence="1">
    <location>
        <begin position="1161"/>
        <end position="1269"/>
    </location>
</feature>
<dbReference type="STRING" id="6313.A0A158PB05"/>
<feature type="compositionally biased region" description="Low complexity" evidence="1">
    <location>
        <begin position="638"/>
        <end position="655"/>
    </location>
</feature>
<feature type="compositionally biased region" description="Polar residues" evidence="1">
    <location>
        <begin position="817"/>
        <end position="839"/>
    </location>
</feature>